<dbReference type="EMBL" id="GL763399">
    <property type="protein sequence ID" value="EFZ19702.1"/>
    <property type="molecule type" value="Genomic_DNA"/>
</dbReference>
<reference evidence="2" key="1">
    <citation type="journal article" date="2011" name="Proc. Natl. Acad. Sci. U.S.A.">
        <title>The genome of the fire ant Solenopsis invicta.</title>
        <authorList>
            <person name="Wurm Y."/>
            <person name="Wang J."/>
            <person name="Riba-Grognuz O."/>
            <person name="Corona M."/>
            <person name="Nygaard S."/>
            <person name="Hunt B.G."/>
            <person name="Ingram K.K."/>
            <person name="Falquet L."/>
            <person name="Nipitwattanaphon M."/>
            <person name="Gotzek D."/>
            <person name="Dijkstra M.B."/>
            <person name="Oettler J."/>
            <person name="Comtesse F."/>
            <person name="Shih C.J."/>
            <person name="Wu W.J."/>
            <person name="Yang C.C."/>
            <person name="Thomas J."/>
            <person name="Beaudoing E."/>
            <person name="Pradervand S."/>
            <person name="Flegel V."/>
            <person name="Cook E.D."/>
            <person name="Fabbretti R."/>
            <person name="Stockinger H."/>
            <person name="Long L."/>
            <person name="Farmerie W.G."/>
            <person name="Oakey J."/>
            <person name="Boomsma J.J."/>
            <person name="Pamilo P."/>
            <person name="Yi S.V."/>
            <person name="Heinze J."/>
            <person name="Goodisman M.A."/>
            <person name="Farinelli L."/>
            <person name="Harshman K."/>
            <person name="Hulo N."/>
            <person name="Cerutti L."/>
            <person name="Xenarios I."/>
            <person name="Shoemaker D."/>
            <person name="Keller L."/>
        </authorList>
    </citation>
    <scope>NUCLEOTIDE SEQUENCE [LARGE SCALE GENOMIC DNA]</scope>
</reference>
<proteinExistence type="predicted"/>
<evidence type="ECO:0000313" key="2">
    <source>
        <dbReference type="EMBL" id="EFZ19702.1"/>
    </source>
</evidence>
<dbReference type="HOGENOM" id="CLU_814609_0_0_1"/>
<sequence length="341" mass="38181">MIRVDSMRSPYHAIGLHFQVMLCRISRYRRGRLTPSQLLAADDQQPDQRVLSPIEAVPIVPKNINVVLEDKELTQAAEAGTRTEEPPSIIPDHEIDLQQEVLEVIGSRLESDNKLADAIHKNVALCWAEILRNGLPAEEVKKLLEKYSSPQNCTIIAVPKLNAEIISAVQETAIKRDKRIAEKQERIAASLGALGKAITIALKIEGTQRIMLLERLSDASRLIASVHREESMARKSLLLANLNTGLKETLSKTSIDEWLFSGNLEGVIKIAKIIEQASKALKPPGKPRQQRSTKNWKGPTRWPPYKGQPSTSGRYRQSSSASNVKKTSQRKESSHHLRKRR</sequence>
<accession>E9II93</accession>
<dbReference type="AlphaFoldDB" id="E9II93"/>
<dbReference type="PANTHER" id="PTHR34239:SF2">
    <property type="entry name" value="TRANSPOSABLE ELEMENT P TRANSPOSASE_THAP9 CONSERVED DOMAIN-CONTAINING PROTEIN"/>
    <property type="match status" value="1"/>
</dbReference>
<feature type="non-terminal residue" evidence="2">
    <location>
        <position position="341"/>
    </location>
</feature>
<name>E9II93_SOLIN</name>
<dbReference type="PANTHER" id="PTHR34239">
    <property type="entry name" value="APPLE DOMAIN-CONTAINING PROTEIN"/>
    <property type="match status" value="1"/>
</dbReference>
<dbReference type="OMA" id="PSNCKEL"/>
<evidence type="ECO:0000256" key="1">
    <source>
        <dbReference type="SAM" id="MobiDB-lite"/>
    </source>
</evidence>
<feature type="region of interest" description="Disordered" evidence="1">
    <location>
        <begin position="279"/>
        <end position="341"/>
    </location>
</feature>
<gene>
    <name evidence="2" type="ORF">SINV_04672</name>
</gene>
<feature type="compositionally biased region" description="Polar residues" evidence="1">
    <location>
        <begin position="308"/>
        <end position="326"/>
    </location>
</feature>
<protein>
    <submittedName>
        <fullName evidence="2">Uncharacterized protein</fullName>
    </submittedName>
</protein>
<organism>
    <name type="scientific">Solenopsis invicta</name>
    <name type="common">Red imported fire ant</name>
    <name type="synonym">Solenopsis wagneri</name>
    <dbReference type="NCBI Taxonomy" id="13686"/>
    <lineage>
        <taxon>Eukaryota</taxon>
        <taxon>Metazoa</taxon>
        <taxon>Ecdysozoa</taxon>
        <taxon>Arthropoda</taxon>
        <taxon>Hexapoda</taxon>
        <taxon>Insecta</taxon>
        <taxon>Pterygota</taxon>
        <taxon>Neoptera</taxon>
        <taxon>Endopterygota</taxon>
        <taxon>Hymenoptera</taxon>
        <taxon>Apocrita</taxon>
        <taxon>Aculeata</taxon>
        <taxon>Formicoidea</taxon>
        <taxon>Formicidae</taxon>
        <taxon>Myrmicinae</taxon>
        <taxon>Solenopsis</taxon>
    </lineage>
</organism>